<name>A0A419SQG2_9BACL</name>
<protein>
    <recommendedName>
        <fullName evidence="3">Rha family transcriptional regulator</fullName>
    </recommendedName>
</protein>
<evidence type="ECO:0008006" key="3">
    <source>
        <dbReference type="Google" id="ProtNLM"/>
    </source>
</evidence>
<dbReference type="AlphaFoldDB" id="A0A419SQG2"/>
<reference evidence="1 2" key="1">
    <citation type="submission" date="2016-08" db="EMBL/GenBank/DDBJ databases">
        <title>Novel Firmicute Genomes.</title>
        <authorList>
            <person name="Poppleton D.I."/>
            <person name="Gribaldo S."/>
        </authorList>
    </citation>
    <scope>NUCLEOTIDE SEQUENCE [LARGE SCALE GENOMIC DNA]</scope>
    <source>
        <strain evidence="1 2">RAOx-1</strain>
    </source>
</reference>
<evidence type="ECO:0000313" key="1">
    <source>
        <dbReference type="EMBL" id="RKD26713.1"/>
    </source>
</evidence>
<dbReference type="Proteomes" id="UP000284219">
    <property type="component" value="Unassembled WGS sequence"/>
</dbReference>
<comment type="caution">
    <text evidence="1">The sequence shown here is derived from an EMBL/GenBank/DDBJ whole genome shotgun (WGS) entry which is preliminary data.</text>
</comment>
<dbReference type="InterPro" id="IPR014054">
    <property type="entry name" value="Phage_regulatory_Rha"/>
</dbReference>
<evidence type="ECO:0000313" key="2">
    <source>
        <dbReference type="Proteomes" id="UP000284219"/>
    </source>
</evidence>
<dbReference type="Pfam" id="PF09669">
    <property type="entry name" value="Phage_pRha"/>
    <property type="match status" value="1"/>
</dbReference>
<accession>A0A419SQG2</accession>
<dbReference type="EMBL" id="MCHY01000002">
    <property type="protein sequence ID" value="RKD26713.1"/>
    <property type="molecule type" value="Genomic_DNA"/>
</dbReference>
<dbReference type="OrthoDB" id="9812611at2"/>
<organism evidence="1 2">
    <name type="scientific">Ammoniphilus oxalaticus</name>
    <dbReference type="NCBI Taxonomy" id="66863"/>
    <lineage>
        <taxon>Bacteria</taxon>
        <taxon>Bacillati</taxon>
        <taxon>Bacillota</taxon>
        <taxon>Bacilli</taxon>
        <taxon>Bacillales</taxon>
        <taxon>Paenibacillaceae</taxon>
        <taxon>Aneurinibacillus group</taxon>
        <taxon>Ammoniphilus</taxon>
    </lineage>
</organism>
<sequence length="281" mass="31897">MDQVMVSEIKMTSLDIAEIVGKEHKNVMRDIRNEIDSLGEETGRLIFELTSYKDKSNRDSPCYEFGKDGAMQLALKYDAKTRRAVIKRINELEQLQVPQVQVTIDKSKDLEIKQQATEARYLNAQARLESVRLKKQQFAMEVAETFKDVLSPDMKQLIASNLINQSTGQSLLPAPETEKLFTCEEIGTKVGLFSKSGKPHKQLVAAITSFLTDHGEIEEHELKRVLESKGNWTGDTVKYKESVIEKVVSFLQGLSLDEPIINLRDKNYNFDASRLNLADWA</sequence>
<proteinExistence type="predicted"/>
<gene>
    <name evidence="1" type="ORF">BEP19_16040</name>
</gene>
<keyword evidence="2" id="KW-1185">Reference proteome</keyword>
<dbReference type="NCBIfam" id="TIGR02681">
    <property type="entry name" value="phage_pRha"/>
    <property type="match status" value="1"/>
</dbReference>